<comment type="caution">
    <text evidence="9">The sequence shown here is derived from an EMBL/GenBank/DDBJ whole genome shotgun (WGS) entry which is preliminary data.</text>
</comment>
<evidence type="ECO:0000256" key="3">
    <source>
        <dbReference type="ARBA" id="ARBA00022723"/>
    </source>
</evidence>
<keyword evidence="5 8" id="KW-0408">Iron</keyword>
<comment type="cofactor">
    <cofactor evidence="1">
        <name>[3Fe-4S] cluster</name>
        <dbReference type="ChEBI" id="CHEBI:21137"/>
    </cofactor>
</comment>
<dbReference type="Gene3D" id="3.30.70.20">
    <property type="match status" value="1"/>
</dbReference>
<evidence type="ECO:0000256" key="5">
    <source>
        <dbReference type="ARBA" id="ARBA00023004"/>
    </source>
</evidence>
<dbReference type="Proteomes" id="UP001500325">
    <property type="component" value="Unassembled WGS sequence"/>
</dbReference>
<keyword evidence="2 8" id="KW-0813">Transport</keyword>
<evidence type="ECO:0000256" key="7">
    <source>
        <dbReference type="ARBA" id="ARBA00023291"/>
    </source>
</evidence>
<dbReference type="PANTHER" id="PTHR36923:SF3">
    <property type="entry name" value="FERREDOXIN"/>
    <property type="match status" value="1"/>
</dbReference>
<evidence type="ECO:0000256" key="4">
    <source>
        <dbReference type="ARBA" id="ARBA00022982"/>
    </source>
</evidence>
<keyword evidence="10" id="KW-1185">Reference proteome</keyword>
<dbReference type="InterPro" id="IPR001080">
    <property type="entry name" value="3Fe4S_ferredoxin"/>
</dbReference>
<gene>
    <name evidence="9" type="ORF">GCM10023215_00430</name>
</gene>
<dbReference type="EMBL" id="BAABIC010000001">
    <property type="protein sequence ID" value="GAA4672998.1"/>
    <property type="molecule type" value="Genomic_DNA"/>
</dbReference>
<keyword evidence="3 8" id="KW-0479">Metal-binding</keyword>
<protein>
    <recommendedName>
        <fullName evidence="8">Ferredoxin</fullName>
    </recommendedName>
</protein>
<proteinExistence type="predicted"/>
<sequence>MTDVEIDETACCGYGNCLVAAPEVFDLHTDTGIAFLRPGRLREADRLAVREAAADCPARAITVRG</sequence>
<evidence type="ECO:0000256" key="8">
    <source>
        <dbReference type="RuleBase" id="RU368020"/>
    </source>
</evidence>
<evidence type="ECO:0000256" key="1">
    <source>
        <dbReference type="ARBA" id="ARBA00001927"/>
    </source>
</evidence>
<dbReference type="PRINTS" id="PR00352">
    <property type="entry name" value="3FE4SFRDOXIN"/>
</dbReference>
<reference evidence="10" key="1">
    <citation type="journal article" date="2019" name="Int. J. Syst. Evol. Microbiol.">
        <title>The Global Catalogue of Microorganisms (GCM) 10K type strain sequencing project: providing services to taxonomists for standard genome sequencing and annotation.</title>
        <authorList>
            <consortium name="The Broad Institute Genomics Platform"/>
            <consortium name="The Broad Institute Genome Sequencing Center for Infectious Disease"/>
            <person name="Wu L."/>
            <person name="Ma J."/>
        </authorList>
    </citation>
    <scope>NUCLEOTIDE SEQUENCE [LARGE SCALE GENOMIC DNA]</scope>
    <source>
        <strain evidence="10">JCM 18055</strain>
    </source>
</reference>
<dbReference type="SUPFAM" id="SSF54862">
    <property type="entry name" value="4Fe-4S ferredoxins"/>
    <property type="match status" value="1"/>
</dbReference>
<accession>A0ABP8VXJ6</accession>
<evidence type="ECO:0000313" key="10">
    <source>
        <dbReference type="Proteomes" id="UP001500325"/>
    </source>
</evidence>
<evidence type="ECO:0000313" key="9">
    <source>
        <dbReference type="EMBL" id="GAA4672998.1"/>
    </source>
</evidence>
<comment type="function">
    <text evidence="8">Ferredoxins are iron-sulfur proteins that transfer electrons in a wide variety of metabolic reactions.</text>
</comment>
<dbReference type="Pfam" id="PF13459">
    <property type="entry name" value="Fer4_15"/>
    <property type="match status" value="1"/>
</dbReference>
<dbReference type="PANTHER" id="PTHR36923">
    <property type="entry name" value="FERREDOXIN"/>
    <property type="match status" value="1"/>
</dbReference>
<evidence type="ECO:0000256" key="6">
    <source>
        <dbReference type="ARBA" id="ARBA00023014"/>
    </source>
</evidence>
<dbReference type="RefSeq" id="WP_345377549.1">
    <property type="nucleotide sequence ID" value="NZ_BAABIC010000001.1"/>
</dbReference>
<name>A0ABP8VXJ6_9PSEU</name>
<evidence type="ECO:0000256" key="2">
    <source>
        <dbReference type="ARBA" id="ARBA00022448"/>
    </source>
</evidence>
<keyword evidence="7" id="KW-0003">3Fe-4S</keyword>
<organism evidence="9 10">
    <name type="scientific">Pseudonocardia yuanmonensis</name>
    <dbReference type="NCBI Taxonomy" id="1095914"/>
    <lineage>
        <taxon>Bacteria</taxon>
        <taxon>Bacillati</taxon>
        <taxon>Actinomycetota</taxon>
        <taxon>Actinomycetes</taxon>
        <taxon>Pseudonocardiales</taxon>
        <taxon>Pseudonocardiaceae</taxon>
        <taxon>Pseudonocardia</taxon>
    </lineage>
</organism>
<keyword evidence="4 8" id="KW-0249">Electron transport</keyword>
<dbReference type="InterPro" id="IPR051269">
    <property type="entry name" value="Fe-S_cluster_ET"/>
</dbReference>
<keyword evidence="6 8" id="KW-0411">Iron-sulfur</keyword>